<proteinExistence type="predicted"/>
<accession>A0AB34GS92</accession>
<dbReference type="PANTHER" id="PTHR28495:SF1">
    <property type="entry name" value="GENE, 17266-RELATED"/>
    <property type="match status" value="1"/>
</dbReference>
<organism evidence="3 4">
    <name type="scientific">Eschrichtius robustus</name>
    <name type="common">California gray whale</name>
    <name type="synonym">Eschrichtius gibbosus</name>
    <dbReference type="NCBI Taxonomy" id="9764"/>
    <lineage>
        <taxon>Eukaryota</taxon>
        <taxon>Metazoa</taxon>
        <taxon>Chordata</taxon>
        <taxon>Craniata</taxon>
        <taxon>Vertebrata</taxon>
        <taxon>Euteleostomi</taxon>
        <taxon>Mammalia</taxon>
        <taxon>Eutheria</taxon>
        <taxon>Laurasiatheria</taxon>
        <taxon>Artiodactyla</taxon>
        <taxon>Whippomorpha</taxon>
        <taxon>Cetacea</taxon>
        <taxon>Mysticeti</taxon>
        <taxon>Eschrichtiidae</taxon>
        <taxon>Eschrichtius</taxon>
    </lineage>
</organism>
<name>A0AB34GS92_ESCRO</name>
<protein>
    <recommendedName>
        <fullName evidence="2">DUF4708 domain-containing protein</fullName>
    </recommendedName>
</protein>
<keyword evidence="4" id="KW-1185">Reference proteome</keyword>
<reference evidence="3 4" key="1">
    <citation type="submission" date="2022-11" db="EMBL/GenBank/DDBJ databases">
        <title>Whole genome sequence of Eschrichtius robustus ER-17-0199.</title>
        <authorList>
            <person name="Bruniche-Olsen A."/>
            <person name="Black A.N."/>
            <person name="Fields C.J."/>
            <person name="Walden K."/>
            <person name="Dewoody J.A."/>
        </authorList>
    </citation>
    <scope>NUCLEOTIDE SEQUENCE [LARGE SCALE GENOMIC DNA]</scope>
    <source>
        <strain evidence="3">ER-17-0199</strain>
        <tissue evidence="3">Blubber</tissue>
    </source>
</reference>
<gene>
    <name evidence="3" type="ORF">J1605_010350</name>
</gene>
<comment type="caution">
    <text evidence="3">The sequence shown here is derived from an EMBL/GenBank/DDBJ whole genome shotgun (WGS) entry which is preliminary data.</text>
</comment>
<feature type="region of interest" description="Disordered" evidence="1">
    <location>
        <begin position="1"/>
        <end position="71"/>
    </location>
</feature>
<evidence type="ECO:0000313" key="3">
    <source>
        <dbReference type="EMBL" id="KAJ8782158.1"/>
    </source>
</evidence>
<dbReference type="InterPro" id="IPR031643">
    <property type="entry name" value="DUF4708"/>
</dbReference>
<evidence type="ECO:0000313" key="4">
    <source>
        <dbReference type="Proteomes" id="UP001159641"/>
    </source>
</evidence>
<dbReference type="Pfam" id="PF15813">
    <property type="entry name" value="DUF4708"/>
    <property type="match status" value="1"/>
</dbReference>
<feature type="domain" description="DUF4708" evidence="2">
    <location>
        <begin position="126"/>
        <end position="391"/>
    </location>
</feature>
<evidence type="ECO:0000259" key="2">
    <source>
        <dbReference type="Pfam" id="PF15813"/>
    </source>
</evidence>
<dbReference type="AlphaFoldDB" id="A0AB34GS92"/>
<evidence type="ECO:0000256" key="1">
    <source>
        <dbReference type="SAM" id="MobiDB-lite"/>
    </source>
</evidence>
<dbReference type="EMBL" id="JAIQCJ010002123">
    <property type="protein sequence ID" value="KAJ8782158.1"/>
    <property type="molecule type" value="Genomic_DNA"/>
</dbReference>
<dbReference type="PANTHER" id="PTHR28495">
    <property type="entry name" value="HYPOTHETICAL PROTEIN LOC100359752"/>
    <property type="match status" value="1"/>
</dbReference>
<sequence length="410" mass="45814">MRPDSPSVQRARGSAPVAPHRPYRADASYLSLEDSKGLETGHTGANAASSLGEPRAPAEQRRPPKALAGKTGARGAFWERSGVRLGSRGARGILGVLGVGWERWLGDGLITETFSQQESMNDSRQQSLFFITLPDLHRLCAVRIILSNGVADTEMRSTQVKICRQLLFLHQDILTSPVPEIFTQIWVVMAIPFYKAGKLNAYIEKYGAKVEAPQQVIPVILQNCLSYSLTARLAPAWNKAGHLLVQGREFLSQMGKQSAVVLDINVTETQVCLSIEAYTIRLPPPQLREFDISPSIIKDFETNKNAVIAGHSILSNWCYVLPSMKMGQIISILHTIPPDCPFHSYEDFQMHWDDLYSYKLPENCGTTKIYCNIYFKMIGRRIFTYPLQMLSAHLMIQAYSCPAVIIFNLL</sequence>
<dbReference type="Proteomes" id="UP001159641">
    <property type="component" value="Unassembled WGS sequence"/>
</dbReference>